<gene>
    <name evidence="2" type="ORF">H6G72_25970</name>
</gene>
<accession>A0ABR8ELK2</accession>
<name>A0ABR8ELK2_9CYAN</name>
<dbReference type="RefSeq" id="WP_190880379.1">
    <property type="nucleotide sequence ID" value="NZ_JACJSK010000062.1"/>
</dbReference>
<evidence type="ECO:0000313" key="2">
    <source>
        <dbReference type="EMBL" id="MBD2547212.1"/>
    </source>
</evidence>
<evidence type="ECO:0000313" key="3">
    <source>
        <dbReference type="Proteomes" id="UP000641954"/>
    </source>
</evidence>
<keyword evidence="1" id="KW-0732">Signal</keyword>
<sequence length="76" mass="7808">MKPPSTPTIINYFPPLPVACAALPVACAALPVACAALPVACAALPDTRYPTPDTRSQNLGLSPFSDKLGITLLLSC</sequence>
<dbReference type="Proteomes" id="UP000641954">
    <property type="component" value="Unassembled WGS sequence"/>
</dbReference>
<keyword evidence="3" id="KW-1185">Reference proteome</keyword>
<feature type="signal peptide" evidence="1">
    <location>
        <begin position="1"/>
        <end position="35"/>
    </location>
</feature>
<evidence type="ECO:0000256" key="1">
    <source>
        <dbReference type="SAM" id="SignalP"/>
    </source>
</evidence>
<proteinExistence type="predicted"/>
<feature type="chain" id="PRO_5047327423" evidence="1">
    <location>
        <begin position="36"/>
        <end position="76"/>
    </location>
</feature>
<protein>
    <submittedName>
        <fullName evidence="2">Uncharacterized protein</fullName>
    </submittedName>
</protein>
<reference evidence="2 3" key="1">
    <citation type="journal article" date="2020" name="ISME J.">
        <title>Comparative genomics reveals insights into cyanobacterial evolution and habitat adaptation.</title>
        <authorList>
            <person name="Chen M.Y."/>
            <person name="Teng W.K."/>
            <person name="Zhao L."/>
            <person name="Hu C.X."/>
            <person name="Zhou Y.K."/>
            <person name="Han B.P."/>
            <person name="Song L.R."/>
            <person name="Shu W.S."/>
        </authorList>
    </citation>
    <scope>NUCLEOTIDE SEQUENCE [LARGE SCALE GENOMIC DNA]</scope>
    <source>
        <strain evidence="2 3">FACHB-1370</strain>
    </source>
</reference>
<organism evidence="2 3">
    <name type="scientific">Planktothricoides raciborskii FACHB-1370</name>
    <dbReference type="NCBI Taxonomy" id="2949576"/>
    <lineage>
        <taxon>Bacteria</taxon>
        <taxon>Bacillati</taxon>
        <taxon>Cyanobacteriota</taxon>
        <taxon>Cyanophyceae</taxon>
        <taxon>Oscillatoriophycideae</taxon>
        <taxon>Oscillatoriales</taxon>
        <taxon>Oscillatoriaceae</taxon>
        <taxon>Planktothricoides</taxon>
    </lineage>
</organism>
<dbReference type="EMBL" id="JACJSK010000062">
    <property type="protein sequence ID" value="MBD2547212.1"/>
    <property type="molecule type" value="Genomic_DNA"/>
</dbReference>
<comment type="caution">
    <text evidence="2">The sequence shown here is derived from an EMBL/GenBank/DDBJ whole genome shotgun (WGS) entry which is preliminary data.</text>
</comment>